<protein>
    <recommendedName>
        <fullName evidence="2">NADAR domain-containing protein</fullName>
    </recommendedName>
</protein>
<reference evidence="3" key="1">
    <citation type="submission" date="2021-12" db="EMBL/GenBank/DDBJ databases">
        <title>Curvularia clavata genome.</title>
        <authorList>
            <person name="Cao Y."/>
        </authorList>
    </citation>
    <scope>NUCLEOTIDE SEQUENCE</scope>
    <source>
        <strain evidence="3">Yc1106</strain>
    </source>
</reference>
<dbReference type="VEuPathDB" id="FungiDB:yc1106_02136"/>
<keyword evidence="4" id="KW-1185">Reference proteome</keyword>
<sequence>MLSLLYKDGKMPKVTRNSVAKSKVPTKSRPNSGTEAKKARKAKAVAGRNAPVFFQAVENSGEWGFLSPWWSCEFEVKGVAYQSAGQYILAEKARAFGDKKMLQKILEEVTPEILQSFGDTIQGLDQRSWRRRVTRIAKMANMAKFTSDDTESRALLNQFKKLKNRELVFADPSDAVLGIGLSIDEAKEMNREQWGANVFGKSFDAVRNHVKETSRTTKMTKKQKITQPYDSFDSSIFDVGGRMSIYW</sequence>
<feature type="domain" description="NADAR" evidence="2">
    <location>
        <begin position="61"/>
        <end position="209"/>
    </location>
</feature>
<name>A0A9Q8Z299_CURCL</name>
<dbReference type="CDD" id="cd15457">
    <property type="entry name" value="NADAR"/>
    <property type="match status" value="1"/>
</dbReference>
<proteinExistence type="predicted"/>
<dbReference type="SUPFAM" id="SSF143990">
    <property type="entry name" value="YbiA-like"/>
    <property type="match status" value="1"/>
</dbReference>
<dbReference type="Pfam" id="PF08719">
    <property type="entry name" value="NADAR"/>
    <property type="match status" value="1"/>
</dbReference>
<dbReference type="InterPro" id="IPR012816">
    <property type="entry name" value="NADAR"/>
</dbReference>
<dbReference type="Proteomes" id="UP001056012">
    <property type="component" value="Chromosome 2"/>
</dbReference>
<accession>A0A9Q8Z299</accession>
<dbReference type="Gene3D" id="1.10.357.40">
    <property type="entry name" value="YbiA-like"/>
    <property type="match status" value="1"/>
</dbReference>
<gene>
    <name evidence="3" type="ORF">yc1106_02136</name>
</gene>
<evidence type="ECO:0000313" key="3">
    <source>
        <dbReference type="EMBL" id="USP74862.1"/>
    </source>
</evidence>
<evidence type="ECO:0000259" key="2">
    <source>
        <dbReference type="Pfam" id="PF08719"/>
    </source>
</evidence>
<dbReference type="InterPro" id="IPR037238">
    <property type="entry name" value="YbiA-like_sf"/>
</dbReference>
<organism evidence="3 4">
    <name type="scientific">Curvularia clavata</name>
    <dbReference type="NCBI Taxonomy" id="95742"/>
    <lineage>
        <taxon>Eukaryota</taxon>
        <taxon>Fungi</taxon>
        <taxon>Dikarya</taxon>
        <taxon>Ascomycota</taxon>
        <taxon>Pezizomycotina</taxon>
        <taxon>Dothideomycetes</taxon>
        <taxon>Pleosporomycetidae</taxon>
        <taxon>Pleosporales</taxon>
        <taxon>Pleosporineae</taxon>
        <taxon>Pleosporaceae</taxon>
        <taxon>Curvularia</taxon>
    </lineage>
</organism>
<dbReference type="EMBL" id="CP089275">
    <property type="protein sequence ID" value="USP74862.1"/>
    <property type="molecule type" value="Genomic_DNA"/>
</dbReference>
<dbReference type="NCBIfam" id="TIGR02464">
    <property type="entry name" value="ribofla_fusion"/>
    <property type="match status" value="1"/>
</dbReference>
<feature type="region of interest" description="Disordered" evidence="1">
    <location>
        <begin position="14"/>
        <end position="41"/>
    </location>
</feature>
<evidence type="ECO:0000256" key="1">
    <source>
        <dbReference type="SAM" id="MobiDB-lite"/>
    </source>
</evidence>
<dbReference type="AlphaFoldDB" id="A0A9Q8Z299"/>
<dbReference type="OrthoDB" id="206452at2759"/>
<evidence type="ECO:0000313" key="4">
    <source>
        <dbReference type="Proteomes" id="UP001056012"/>
    </source>
</evidence>